<dbReference type="OrthoDB" id="3429000at2"/>
<proteinExistence type="predicted"/>
<evidence type="ECO:0000256" key="1">
    <source>
        <dbReference type="SAM" id="Phobius"/>
    </source>
</evidence>
<keyword evidence="1" id="KW-0472">Membrane</keyword>
<evidence type="ECO:0000313" key="3">
    <source>
        <dbReference type="Proteomes" id="UP000184452"/>
    </source>
</evidence>
<sequence>MAPSGQDPYEPDGVRPPGDLPDFEASFAALRPDAPLPRRVAVVRILMFIGGACGIAMALLFVQGLVIPQAQMEEALAVQAEMLAEQGVRMELGVEAMRSVILVLALVTGVYGVLSTLLAARIRRRTVGVFWGVVLFHGAAGALLAWNLVSGVWEAAVPLGFAVYMVTVMFGRQARAHYGLL</sequence>
<dbReference type="RefSeq" id="WP_073376717.1">
    <property type="nucleotide sequence ID" value="NZ_FQZK01000003.1"/>
</dbReference>
<evidence type="ECO:0000313" key="2">
    <source>
        <dbReference type="EMBL" id="SHI99659.1"/>
    </source>
</evidence>
<gene>
    <name evidence="2" type="ORF">SAMN05421803_103106</name>
</gene>
<keyword evidence="1" id="KW-1133">Transmembrane helix</keyword>
<protein>
    <submittedName>
        <fullName evidence="2">Uncharacterized protein</fullName>
    </submittedName>
</protein>
<organism evidence="2 3">
    <name type="scientific">Nocardiopsis flavescens</name>
    <dbReference type="NCBI Taxonomy" id="758803"/>
    <lineage>
        <taxon>Bacteria</taxon>
        <taxon>Bacillati</taxon>
        <taxon>Actinomycetota</taxon>
        <taxon>Actinomycetes</taxon>
        <taxon>Streptosporangiales</taxon>
        <taxon>Nocardiopsidaceae</taxon>
        <taxon>Nocardiopsis</taxon>
    </lineage>
</organism>
<dbReference type="AlphaFoldDB" id="A0A1M6FQ02"/>
<keyword evidence="1" id="KW-0812">Transmembrane</keyword>
<keyword evidence="3" id="KW-1185">Reference proteome</keyword>
<accession>A0A1M6FQ02</accession>
<dbReference type="STRING" id="758803.SAMN05421803_103106"/>
<feature type="transmembrane region" description="Helical" evidence="1">
    <location>
        <begin position="100"/>
        <end position="120"/>
    </location>
</feature>
<feature type="transmembrane region" description="Helical" evidence="1">
    <location>
        <begin position="127"/>
        <end position="146"/>
    </location>
</feature>
<name>A0A1M6FQ02_9ACTN</name>
<reference evidence="2 3" key="1">
    <citation type="submission" date="2016-11" db="EMBL/GenBank/DDBJ databases">
        <authorList>
            <person name="Jaros S."/>
            <person name="Januszkiewicz K."/>
            <person name="Wedrychowicz H."/>
        </authorList>
    </citation>
    <scope>NUCLEOTIDE SEQUENCE [LARGE SCALE GENOMIC DNA]</scope>
    <source>
        <strain evidence="2 3">CGMCC 4.5723</strain>
    </source>
</reference>
<dbReference type="EMBL" id="FQZK01000003">
    <property type="protein sequence ID" value="SHI99659.1"/>
    <property type="molecule type" value="Genomic_DNA"/>
</dbReference>
<feature type="transmembrane region" description="Helical" evidence="1">
    <location>
        <begin position="152"/>
        <end position="171"/>
    </location>
</feature>
<feature type="transmembrane region" description="Helical" evidence="1">
    <location>
        <begin position="41"/>
        <end position="62"/>
    </location>
</feature>
<dbReference type="Proteomes" id="UP000184452">
    <property type="component" value="Unassembled WGS sequence"/>
</dbReference>